<accession>A0A316AEA4</accession>
<comment type="caution">
    <text evidence="1">The sequence shown here is derived from an EMBL/GenBank/DDBJ whole genome shotgun (WGS) entry which is preliminary data.</text>
</comment>
<dbReference type="OrthoDB" id="9766750at2"/>
<name>A0A316AEA4_9BACT</name>
<organism evidence="1 2">
    <name type="scientific">Dyadobacter jejuensis</name>
    <dbReference type="NCBI Taxonomy" id="1082580"/>
    <lineage>
        <taxon>Bacteria</taxon>
        <taxon>Pseudomonadati</taxon>
        <taxon>Bacteroidota</taxon>
        <taxon>Cytophagia</taxon>
        <taxon>Cytophagales</taxon>
        <taxon>Spirosomataceae</taxon>
        <taxon>Dyadobacter</taxon>
    </lineage>
</organism>
<dbReference type="RefSeq" id="WP_109677260.1">
    <property type="nucleotide sequence ID" value="NZ_QGDT01000014.1"/>
</dbReference>
<dbReference type="AlphaFoldDB" id="A0A316AEA4"/>
<dbReference type="InterPro" id="IPR010994">
    <property type="entry name" value="RuvA_2-like"/>
</dbReference>
<dbReference type="EMBL" id="QGDT01000014">
    <property type="protein sequence ID" value="PWJ55300.1"/>
    <property type="molecule type" value="Genomic_DNA"/>
</dbReference>
<gene>
    <name evidence="1" type="ORF">CLV98_11469</name>
</gene>
<sequence>MEVIFHWCILGKFHRKAAWAMVAICLSLMGTLAWSQEPARPTIDLAEFVQRLLPLESDASDQTDLYESLLLLYTNPLDLNQATREELAATYVLSEAQLNALMAYRQAVGPFLSVYELQAIDGFDLPSIFDLLPFVTVQPPRMGLRTGWVQPTQHFLMVRSGKLLEQQKGFSAIDTNARSNTRYLGPAWNGYIRYRKSRTGLYSLGFTIEKDAGERPWNWSPKRQIFGPDFTSFHAQVLNRGRVKNLLLGDYQLQVGQGLVFAAGFSLGMGSEVIRSTYRSTLGLRPYTSALEANYMRGLAATIRVGPRLDVTLLGSSTRRDGSLDQAVADPNEAVISSLVGSGYHRTAAERDKHGNISEQNIGFHSLYRLKSQQGQLGLTSLYTHYGIKIQRKAQPYNYYEFSGADHWVLGLHGDYHWQNFHFFGEGARSQSGGIGAVGGLIAGLGKTVDFTFLLRHYDKDFHTFYGQSLAESSRPINEDGTYWGLRYSPSRKWQFSSYYDYFSFPWLKYLVNAPSQGYSYFLHARYKPHKRFSAYLLFQQKNKERNLPNSEASLVPLVETERRSAVLHMQWDKPMKYVLRTRIQYGAFRYIGYSESRGFTVVQDATWKFAKGELSGRLAFFKTDNYDSRQYVYEKDMLYAFSIPAYYDTGTRHYLLLKYNLSNDLRLWLRWSQTRYQHLDSISSGLNSIAGKTRSEIKAQLLYQF</sequence>
<evidence type="ECO:0000313" key="1">
    <source>
        <dbReference type="EMBL" id="PWJ55300.1"/>
    </source>
</evidence>
<dbReference type="Proteomes" id="UP000245880">
    <property type="component" value="Unassembled WGS sequence"/>
</dbReference>
<evidence type="ECO:0000313" key="2">
    <source>
        <dbReference type="Proteomes" id="UP000245880"/>
    </source>
</evidence>
<keyword evidence="2" id="KW-1185">Reference proteome</keyword>
<protein>
    <submittedName>
        <fullName evidence="1">Helix-hairpin-helix protein</fullName>
    </submittedName>
</protein>
<proteinExistence type="predicted"/>
<reference evidence="1 2" key="1">
    <citation type="submission" date="2018-03" db="EMBL/GenBank/DDBJ databases">
        <title>Genomic Encyclopedia of Archaeal and Bacterial Type Strains, Phase II (KMG-II): from individual species to whole genera.</title>
        <authorList>
            <person name="Goeker M."/>
        </authorList>
    </citation>
    <scope>NUCLEOTIDE SEQUENCE [LARGE SCALE GENOMIC DNA]</scope>
    <source>
        <strain evidence="1 2">DSM 100346</strain>
    </source>
</reference>
<dbReference type="SUPFAM" id="SSF47781">
    <property type="entry name" value="RuvA domain 2-like"/>
    <property type="match status" value="1"/>
</dbReference>